<keyword evidence="3" id="KW-0378">Hydrolase</keyword>
<accession>A0A840TNZ9</accession>
<keyword evidence="1" id="KW-1133">Transmembrane helix</keyword>
<evidence type="ECO:0000256" key="1">
    <source>
        <dbReference type="SAM" id="Phobius"/>
    </source>
</evidence>
<dbReference type="AlphaFoldDB" id="A0A840TNZ9"/>
<dbReference type="Pfam" id="PF01569">
    <property type="entry name" value="PAP2"/>
    <property type="match status" value="1"/>
</dbReference>
<keyword evidence="1" id="KW-0812">Transmembrane</keyword>
<dbReference type="SMART" id="SM00014">
    <property type="entry name" value="acidPPc"/>
    <property type="match status" value="1"/>
</dbReference>
<keyword evidence="1" id="KW-0472">Membrane</keyword>
<sequence>MSFGWETFTELDRQLFVILNGWHAPWADVLMNTITFKYTWVPLYVILIGLAVRRHRARAYPMLLTAILAVGLADWLASGLLKPWVARPRPCHDPALAGLLHLVDGCGGPFGFVSSHASTSFALALVLSQLLKSTLPGIPWLYAWAVLYSYSRIYVGVHLPGDILGGALVGLLSGTLLLLLYKMFYRKKYGNIL</sequence>
<evidence type="ECO:0000259" key="2">
    <source>
        <dbReference type="SMART" id="SM00014"/>
    </source>
</evidence>
<dbReference type="RefSeq" id="WP_184172541.1">
    <property type="nucleotide sequence ID" value="NZ_JACHGF010000002.1"/>
</dbReference>
<feature type="transmembrane region" description="Helical" evidence="1">
    <location>
        <begin position="163"/>
        <end position="181"/>
    </location>
</feature>
<feature type="transmembrane region" description="Helical" evidence="1">
    <location>
        <begin position="29"/>
        <end position="52"/>
    </location>
</feature>
<dbReference type="InterPro" id="IPR000326">
    <property type="entry name" value="PAP2/HPO"/>
</dbReference>
<dbReference type="InterPro" id="IPR036938">
    <property type="entry name" value="PAP2/HPO_sf"/>
</dbReference>
<dbReference type="PANTHER" id="PTHR14969:SF13">
    <property type="entry name" value="AT30094P"/>
    <property type="match status" value="1"/>
</dbReference>
<dbReference type="Proteomes" id="UP000557307">
    <property type="component" value="Unassembled WGS sequence"/>
</dbReference>
<dbReference type="GO" id="GO:0050380">
    <property type="term" value="F:undecaprenyl-diphosphatase activity"/>
    <property type="evidence" value="ECO:0007669"/>
    <property type="project" value="UniProtKB-EC"/>
</dbReference>
<protein>
    <submittedName>
        <fullName evidence="3">Undecaprenyl-diphosphatase</fullName>
        <ecNumber evidence="3">3.6.1.27</ecNumber>
    </submittedName>
</protein>
<dbReference type="PANTHER" id="PTHR14969">
    <property type="entry name" value="SPHINGOSINE-1-PHOSPHATE PHOSPHOHYDROLASE"/>
    <property type="match status" value="1"/>
</dbReference>
<reference evidence="3 4" key="1">
    <citation type="submission" date="2020-08" db="EMBL/GenBank/DDBJ databases">
        <title>Genomic Encyclopedia of Type Strains, Phase IV (KMG-IV): sequencing the most valuable type-strain genomes for metagenomic binning, comparative biology and taxonomic classification.</title>
        <authorList>
            <person name="Goeker M."/>
        </authorList>
    </citation>
    <scope>NUCLEOTIDE SEQUENCE [LARGE SCALE GENOMIC DNA]</scope>
    <source>
        <strain evidence="3 4">DSM 105074</strain>
    </source>
</reference>
<comment type="caution">
    <text evidence="3">The sequence shown here is derived from an EMBL/GenBank/DDBJ whole genome shotgun (WGS) entry which is preliminary data.</text>
</comment>
<evidence type="ECO:0000313" key="4">
    <source>
        <dbReference type="Proteomes" id="UP000557307"/>
    </source>
</evidence>
<gene>
    <name evidence="3" type="ORF">HNQ92_001408</name>
</gene>
<organism evidence="3 4">
    <name type="scientific">Rhabdobacter roseus</name>
    <dbReference type="NCBI Taxonomy" id="1655419"/>
    <lineage>
        <taxon>Bacteria</taxon>
        <taxon>Pseudomonadati</taxon>
        <taxon>Bacteroidota</taxon>
        <taxon>Cytophagia</taxon>
        <taxon>Cytophagales</taxon>
        <taxon>Cytophagaceae</taxon>
        <taxon>Rhabdobacter</taxon>
    </lineage>
</organism>
<dbReference type="SUPFAM" id="SSF48317">
    <property type="entry name" value="Acid phosphatase/Vanadium-dependent haloperoxidase"/>
    <property type="match status" value="1"/>
</dbReference>
<name>A0A840TNZ9_9BACT</name>
<dbReference type="Gene3D" id="1.20.144.10">
    <property type="entry name" value="Phosphatidic acid phosphatase type 2/haloperoxidase"/>
    <property type="match status" value="2"/>
</dbReference>
<dbReference type="EMBL" id="JACHGF010000002">
    <property type="protein sequence ID" value="MBB5283282.1"/>
    <property type="molecule type" value="Genomic_DNA"/>
</dbReference>
<dbReference type="EC" id="3.6.1.27" evidence="3"/>
<feature type="domain" description="Phosphatidic acid phosphatase type 2/haloperoxidase" evidence="2">
    <location>
        <begin position="62"/>
        <end position="178"/>
    </location>
</feature>
<proteinExistence type="predicted"/>
<keyword evidence="4" id="KW-1185">Reference proteome</keyword>
<feature type="transmembrane region" description="Helical" evidence="1">
    <location>
        <begin position="59"/>
        <end position="77"/>
    </location>
</feature>
<evidence type="ECO:0000313" key="3">
    <source>
        <dbReference type="EMBL" id="MBB5283282.1"/>
    </source>
</evidence>